<protein>
    <submittedName>
        <fullName evidence="1">Succinate dehydrogenase</fullName>
    </submittedName>
</protein>
<evidence type="ECO:0000313" key="2">
    <source>
        <dbReference type="Proteomes" id="UP000470772"/>
    </source>
</evidence>
<dbReference type="EMBL" id="WGGD01000005">
    <property type="protein sequence ID" value="MUN29270.1"/>
    <property type="molecule type" value="Genomic_DNA"/>
</dbReference>
<dbReference type="AlphaFoldDB" id="A0A6A9QLT7"/>
<reference evidence="1 2" key="1">
    <citation type="submission" date="2019-10" db="EMBL/GenBank/DDBJ databases">
        <title>Sequencing and Assembly of Multiple Reported Metal-Biooxidizing Members of the Extremely Thermoacidophilic Archaeal Family Sulfolobaceae.</title>
        <authorList>
            <person name="Counts J.A."/>
            <person name="Kelly R.M."/>
        </authorList>
    </citation>
    <scope>NUCLEOTIDE SEQUENCE [LARGE SCALE GENOMIC DNA]</scope>
    <source>
        <strain evidence="1 2">DSM 6482</strain>
    </source>
</reference>
<comment type="caution">
    <text evidence="1">The sequence shown here is derived from an EMBL/GenBank/DDBJ whole genome shotgun (WGS) entry which is preliminary data.</text>
</comment>
<dbReference type="RefSeq" id="WP_156016858.1">
    <property type="nucleotide sequence ID" value="NZ_WGGD01000005.1"/>
</dbReference>
<gene>
    <name evidence="1" type="ORF">GC250_07445</name>
</gene>
<proteinExistence type="predicted"/>
<sequence length="122" mass="14700">METKKIEEILKSEGAKFKDWYDVRETPERRPFAKELEYEVPGLFNGKVHLRNNGDFYIFIVSKDVFNWKAKVKELKLKGEVVDAAGGLMWIYEENYDWLRDDIKFLKDYIKQLRESLQHQKH</sequence>
<accession>A0A6A9QLT7</accession>
<evidence type="ECO:0000313" key="1">
    <source>
        <dbReference type="EMBL" id="MUN29270.1"/>
    </source>
</evidence>
<keyword evidence="2" id="KW-1185">Reference proteome</keyword>
<dbReference type="Proteomes" id="UP000470772">
    <property type="component" value="Unassembled WGS sequence"/>
</dbReference>
<organism evidence="1 2">
    <name type="scientific">Sulfuracidifex metallicus DSM 6482 = JCM 9184</name>
    <dbReference type="NCBI Taxonomy" id="523847"/>
    <lineage>
        <taxon>Archaea</taxon>
        <taxon>Thermoproteota</taxon>
        <taxon>Thermoprotei</taxon>
        <taxon>Sulfolobales</taxon>
        <taxon>Sulfolobaceae</taxon>
        <taxon>Sulfuracidifex</taxon>
    </lineage>
</organism>
<name>A0A6A9QLT7_SULME</name>